<dbReference type="SUPFAM" id="SSF143120">
    <property type="entry name" value="YefM-like"/>
    <property type="match status" value="1"/>
</dbReference>
<evidence type="ECO:0000256" key="1">
    <source>
        <dbReference type="ARBA" id="ARBA00009981"/>
    </source>
</evidence>
<evidence type="ECO:0000313" key="3">
    <source>
        <dbReference type="EMBL" id="EQD45109.1"/>
    </source>
</evidence>
<evidence type="ECO:0000313" key="2">
    <source>
        <dbReference type="EMBL" id="EQD38151.1"/>
    </source>
</evidence>
<dbReference type="InterPro" id="IPR006442">
    <property type="entry name" value="Antitoxin_Phd/YefM"/>
</dbReference>
<gene>
    <name evidence="3" type="ORF">B1A_14957</name>
    <name evidence="2" type="ORF">B1B_15948</name>
</gene>
<dbReference type="Pfam" id="PF02604">
    <property type="entry name" value="PhdYeFM_antitox"/>
    <property type="match status" value="1"/>
</dbReference>
<dbReference type="EMBL" id="AUZY01010608">
    <property type="protein sequence ID" value="EQD38151.1"/>
    <property type="molecule type" value="Genomic_DNA"/>
</dbReference>
<name>T1AWQ3_9ZZZZ</name>
<sequence>MQEFSMMHSEQIVTVTSADFQRNIGLYQDEALKKPVAITKNGRPRTVLISAEEYERLRRRDRRVIAAGEVSERQIAAFREAKVPDRFADLDAELNDWKP</sequence>
<proteinExistence type="inferred from homology"/>
<dbReference type="EMBL" id="AUZX01010986">
    <property type="protein sequence ID" value="EQD45109.1"/>
    <property type="molecule type" value="Genomic_DNA"/>
</dbReference>
<dbReference type="AlphaFoldDB" id="T1AWQ3"/>
<comment type="similarity">
    <text evidence="1">Belongs to the phD/YefM antitoxin family.</text>
</comment>
<organism evidence="3">
    <name type="scientific">mine drainage metagenome</name>
    <dbReference type="NCBI Taxonomy" id="410659"/>
    <lineage>
        <taxon>unclassified sequences</taxon>
        <taxon>metagenomes</taxon>
        <taxon>ecological metagenomes</taxon>
    </lineage>
</organism>
<accession>T1AWQ3</accession>
<reference evidence="3" key="2">
    <citation type="journal article" date="2014" name="ISME J.">
        <title>Microbial stratification in low pH oxic and suboxic macroscopic growths along an acid mine drainage.</title>
        <authorList>
            <person name="Mendez-Garcia C."/>
            <person name="Mesa V."/>
            <person name="Sprenger R.R."/>
            <person name="Richter M."/>
            <person name="Diez M.S."/>
            <person name="Solano J."/>
            <person name="Bargiela R."/>
            <person name="Golyshina O.V."/>
            <person name="Manteca A."/>
            <person name="Ramos J.L."/>
            <person name="Gallego J.R."/>
            <person name="Llorente I."/>
            <person name="Martins Dos Santos V.A."/>
            <person name="Jensen O.N."/>
            <person name="Pelaez A.I."/>
            <person name="Sanchez J."/>
            <person name="Ferrer M."/>
        </authorList>
    </citation>
    <scope>NUCLEOTIDE SEQUENCE</scope>
</reference>
<dbReference type="InterPro" id="IPR036165">
    <property type="entry name" value="YefM-like_sf"/>
</dbReference>
<dbReference type="NCBIfam" id="TIGR01552">
    <property type="entry name" value="phd_fam"/>
    <property type="match status" value="1"/>
</dbReference>
<reference evidence="3" key="1">
    <citation type="submission" date="2013-08" db="EMBL/GenBank/DDBJ databases">
        <authorList>
            <person name="Mendez C."/>
            <person name="Richter M."/>
            <person name="Ferrer M."/>
            <person name="Sanchez J."/>
        </authorList>
    </citation>
    <scope>NUCLEOTIDE SEQUENCE</scope>
</reference>
<comment type="caution">
    <text evidence="3">The sequence shown here is derived from an EMBL/GenBank/DDBJ whole genome shotgun (WGS) entry which is preliminary data.</text>
</comment>
<protein>
    <submittedName>
        <fullName evidence="3">Prevent-host-death family protein</fullName>
    </submittedName>
</protein>
<dbReference type="Gene3D" id="3.40.1620.10">
    <property type="entry name" value="YefM-like domain"/>
    <property type="match status" value="1"/>
</dbReference>